<dbReference type="PANTHER" id="PTHR12128:SF66">
    <property type="entry name" value="4-HYDROXY-2-OXOGLUTARATE ALDOLASE, MITOCHONDRIAL"/>
    <property type="match status" value="1"/>
</dbReference>
<gene>
    <name evidence="6" type="ORF">GC093_01435</name>
</gene>
<organism evidence="6 7">
    <name type="scientific">Paenibacillus foliorum</name>
    <dbReference type="NCBI Taxonomy" id="2654974"/>
    <lineage>
        <taxon>Bacteria</taxon>
        <taxon>Bacillati</taxon>
        <taxon>Bacillota</taxon>
        <taxon>Bacilli</taxon>
        <taxon>Bacillales</taxon>
        <taxon>Paenibacillaceae</taxon>
        <taxon>Paenibacillus</taxon>
    </lineage>
</organism>
<evidence type="ECO:0000256" key="1">
    <source>
        <dbReference type="ARBA" id="ARBA00007592"/>
    </source>
</evidence>
<dbReference type="InterPro" id="IPR002220">
    <property type="entry name" value="DapA-like"/>
</dbReference>
<protein>
    <recommendedName>
        <fullName evidence="8">Dihydrodipicolinate synthase family protein</fullName>
    </recommendedName>
</protein>
<keyword evidence="7" id="KW-1185">Reference proteome</keyword>
<evidence type="ECO:0000256" key="3">
    <source>
        <dbReference type="PIRNR" id="PIRNR001365"/>
    </source>
</evidence>
<dbReference type="GO" id="GO:0008840">
    <property type="term" value="F:4-hydroxy-tetrahydrodipicolinate synthase activity"/>
    <property type="evidence" value="ECO:0007669"/>
    <property type="project" value="TreeGrafter"/>
</dbReference>
<evidence type="ECO:0000313" key="7">
    <source>
        <dbReference type="Proteomes" id="UP000641588"/>
    </source>
</evidence>
<evidence type="ECO:0000256" key="2">
    <source>
        <dbReference type="ARBA" id="ARBA00023239"/>
    </source>
</evidence>
<accession>A0A972GJE7</accession>
<dbReference type="Proteomes" id="UP000641588">
    <property type="component" value="Unassembled WGS sequence"/>
</dbReference>
<evidence type="ECO:0000256" key="5">
    <source>
        <dbReference type="PIRSR" id="PIRSR001365-2"/>
    </source>
</evidence>
<evidence type="ECO:0000313" key="6">
    <source>
        <dbReference type="EMBL" id="NOU91901.1"/>
    </source>
</evidence>
<dbReference type="AlphaFoldDB" id="A0A972GJE7"/>
<evidence type="ECO:0008006" key="8">
    <source>
        <dbReference type="Google" id="ProtNLM"/>
    </source>
</evidence>
<name>A0A972GJE7_9BACL</name>
<dbReference type="Gene3D" id="3.20.20.70">
    <property type="entry name" value="Aldolase class I"/>
    <property type="match status" value="1"/>
</dbReference>
<keyword evidence="2 3" id="KW-0456">Lyase</keyword>
<dbReference type="PIRSF" id="PIRSF001365">
    <property type="entry name" value="DHDPS"/>
    <property type="match status" value="1"/>
</dbReference>
<dbReference type="InterPro" id="IPR013785">
    <property type="entry name" value="Aldolase_TIM"/>
</dbReference>
<sequence length="299" mass="32325">MLNVHKLKHNHPFSGVFSLLLTPFLQDGSIDWNCYDKYVDWQLSMQPNGLFAVCGSSEMGLLTLDERLSLAEIAVKRAGNMPVVATVNVSPDTGSHAEELLRMEDTGVSGVVFIPPKGMGENQERLGAYFADLADRSSVPVVLYECPLNKPHLIDPHVYSSLVVNHGIVGIKDTTCTIEGIEAKIKGAPDSIVYQANTQHMLDAIHLGAGGIMAITATAAADVVIQLWREALSQSDEAVKTHEKLVALDSALGLCYTATAKYLAALRGIPMSNVTRSNKSLSEEAAAAIREWHSSTRDL</sequence>
<proteinExistence type="inferred from homology"/>
<evidence type="ECO:0000256" key="4">
    <source>
        <dbReference type="PIRSR" id="PIRSR001365-1"/>
    </source>
</evidence>
<dbReference type="EMBL" id="WHOD01000005">
    <property type="protein sequence ID" value="NOU91901.1"/>
    <property type="molecule type" value="Genomic_DNA"/>
</dbReference>
<feature type="active site" description="Proton donor/acceptor" evidence="4">
    <location>
        <position position="144"/>
    </location>
</feature>
<dbReference type="PANTHER" id="PTHR12128">
    <property type="entry name" value="DIHYDRODIPICOLINATE SYNTHASE"/>
    <property type="match status" value="1"/>
</dbReference>
<dbReference type="SUPFAM" id="SSF51569">
    <property type="entry name" value="Aldolase"/>
    <property type="match status" value="1"/>
</dbReference>
<feature type="binding site" evidence="5">
    <location>
        <position position="213"/>
    </location>
    <ligand>
        <name>pyruvate</name>
        <dbReference type="ChEBI" id="CHEBI:15361"/>
    </ligand>
</feature>
<dbReference type="CDD" id="cd00408">
    <property type="entry name" value="DHDPS-like"/>
    <property type="match status" value="1"/>
</dbReference>
<dbReference type="Pfam" id="PF00701">
    <property type="entry name" value="DHDPS"/>
    <property type="match status" value="1"/>
</dbReference>
<dbReference type="SMART" id="SM01130">
    <property type="entry name" value="DHDPS"/>
    <property type="match status" value="1"/>
</dbReference>
<comment type="caution">
    <text evidence="6">The sequence shown here is derived from an EMBL/GenBank/DDBJ whole genome shotgun (WGS) entry which is preliminary data.</text>
</comment>
<feature type="active site" description="Schiff-base intermediate with substrate" evidence="4">
    <location>
        <position position="172"/>
    </location>
</feature>
<comment type="similarity">
    <text evidence="1 3">Belongs to the DapA family.</text>
</comment>
<reference evidence="6" key="1">
    <citation type="submission" date="2019-10" db="EMBL/GenBank/DDBJ databases">
        <title>Description of Paenibacillus glebae sp. nov.</title>
        <authorList>
            <person name="Carlier A."/>
            <person name="Qi S."/>
        </authorList>
    </citation>
    <scope>NUCLEOTIDE SEQUENCE</scope>
    <source>
        <strain evidence="6">LMG 31456</strain>
    </source>
</reference>